<keyword evidence="1" id="KW-0175">Coiled coil</keyword>
<evidence type="ECO:0000313" key="3">
    <source>
        <dbReference type="EMBL" id="KAJ7023650.1"/>
    </source>
</evidence>
<organism evidence="3 4">
    <name type="scientific">Mycena alexandri</name>
    <dbReference type="NCBI Taxonomy" id="1745969"/>
    <lineage>
        <taxon>Eukaryota</taxon>
        <taxon>Fungi</taxon>
        <taxon>Dikarya</taxon>
        <taxon>Basidiomycota</taxon>
        <taxon>Agaricomycotina</taxon>
        <taxon>Agaricomycetes</taxon>
        <taxon>Agaricomycetidae</taxon>
        <taxon>Agaricales</taxon>
        <taxon>Marasmiineae</taxon>
        <taxon>Mycenaceae</taxon>
        <taxon>Mycena</taxon>
    </lineage>
</organism>
<evidence type="ECO:0000256" key="2">
    <source>
        <dbReference type="SAM" id="MobiDB-lite"/>
    </source>
</evidence>
<sequence>MPMKDESSDTRGAPDPISAAAQGLAQAMAEAQRAIAAAQSQQSNASSALVQSQRECKMLKARNTELSELSSKLFSDVRAQSQTIEALRSRSDELATERDIHRQHAQAREGRITMLQQRIAAVESSRMKERLFREEERGELEALREEAKAGKAALKTERARLTREQNKFVQDKRTARNMLAGVKDSVDALNAQFAADRSMDGSEDEDEKEPAASPRKRRKMDSAAQYQEAPREYPQAWDALLTRAIAEPLPALNCGPGTECNSPVTAIQHRSQFFPPRDASLFGYQARFDLRESVAPPLLCSDFKVDDNPKTFAAYSVISQGVDPRQIIYSQMGQFFPMCSAWPNPVPEQVTLPTNLPLTWMPSDFDLNLPTELTTFAVQQASNSTLVIRHGGDHTSTLFVPAGTPAEVIATNFLTTGKMPCGKSDEQITIIGPGGFRGPVLGAYDVPTGAVAEDTSSVEDIV</sequence>
<dbReference type="Proteomes" id="UP001218188">
    <property type="component" value="Unassembled WGS sequence"/>
</dbReference>
<comment type="caution">
    <text evidence="3">The sequence shown here is derived from an EMBL/GenBank/DDBJ whole genome shotgun (WGS) entry which is preliminary data.</text>
</comment>
<feature type="compositionally biased region" description="Low complexity" evidence="2">
    <location>
        <begin position="19"/>
        <end position="30"/>
    </location>
</feature>
<reference evidence="3" key="1">
    <citation type="submission" date="2023-03" db="EMBL/GenBank/DDBJ databases">
        <title>Massive genome expansion in bonnet fungi (Mycena s.s.) driven by repeated elements and novel gene families across ecological guilds.</title>
        <authorList>
            <consortium name="Lawrence Berkeley National Laboratory"/>
            <person name="Harder C.B."/>
            <person name="Miyauchi S."/>
            <person name="Viragh M."/>
            <person name="Kuo A."/>
            <person name="Thoen E."/>
            <person name="Andreopoulos B."/>
            <person name="Lu D."/>
            <person name="Skrede I."/>
            <person name="Drula E."/>
            <person name="Henrissat B."/>
            <person name="Morin E."/>
            <person name="Kohler A."/>
            <person name="Barry K."/>
            <person name="LaButti K."/>
            <person name="Morin E."/>
            <person name="Salamov A."/>
            <person name="Lipzen A."/>
            <person name="Mereny Z."/>
            <person name="Hegedus B."/>
            <person name="Baldrian P."/>
            <person name="Stursova M."/>
            <person name="Weitz H."/>
            <person name="Taylor A."/>
            <person name="Grigoriev I.V."/>
            <person name="Nagy L.G."/>
            <person name="Martin F."/>
            <person name="Kauserud H."/>
        </authorList>
    </citation>
    <scope>NUCLEOTIDE SEQUENCE</scope>
    <source>
        <strain evidence="3">CBHHK200</strain>
    </source>
</reference>
<gene>
    <name evidence="3" type="ORF">C8F04DRAFT_1304682</name>
</gene>
<keyword evidence="4" id="KW-1185">Reference proteome</keyword>
<feature type="region of interest" description="Disordered" evidence="2">
    <location>
        <begin position="195"/>
        <end position="230"/>
    </location>
</feature>
<dbReference type="AlphaFoldDB" id="A0AAD6SCB1"/>
<name>A0AAD6SCB1_9AGAR</name>
<evidence type="ECO:0000256" key="1">
    <source>
        <dbReference type="SAM" id="Coils"/>
    </source>
</evidence>
<evidence type="ECO:0000313" key="4">
    <source>
        <dbReference type="Proteomes" id="UP001218188"/>
    </source>
</evidence>
<feature type="region of interest" description="Disordered" evidence="2">
    <location>
        <begin position="1"/>
        <end position="30"/>
    </location>
</feature>
<dbReference type="EMBL" id="JARJCM010000185">
    <property type="protein sequence ID" value="KAJ7023650.1"/>
    <property type="molecule type" value="Genomic_DNA"/>
</dbReference>
<feature type="coiled-coil region" evidence="1">
    <location>
        <begin position="133"/>
        <end position="164"/>
    </location>
</feature>
<proteinExistence type="predicted"/>
<protein>
    <submittedName>
        <fullName evidence="3">Uncharacterized protein</fullName>
    </submittedName>
</protein>
<accession>A0AAD6SCB1</accession>